<accession>A0A061F8Z9</accession>
<organism evidence="1 2">
    <name type="scientific">Theobroma cacao</name>
    <name type="common">Cacao</name>
    <name type="synonym">Cocoa</name>
    <dbReference type="NCBI Taxonomy" id="3641"/>
    <lineage>
        <taxon>Eukaryota</taxon>
        <taxon>Viridiplantae</taxon>
        <taxon>Streptophyta</taxon>
        <taxon>Embryophyta</taxon>
        <taxon>Tracheophyta</taxon>
        <taxon>Spermatophyta</taxon>
        <taxon>Magnoliopsida</taxon>
        <taxon>eudicotyledons</taxon>
        <taxon>Gunneridae</taxon>
        <taxon>Pentapetalae</taxon>
        <taxon>rosids</taxon>
        <taxon>malvids</taxon>
        <taxon>Malvales</taxon>
        <taxon>Malvaceae</taxon>
        <taxon>Byttnerioideae</taxon>
        <taxon>Theobroma</taxon>
    </lineage>
</organism>
<proteinExistence type="predicted"/>
<protein>
    <submittedName>
        <fullName evidence="1">Uncharacterized protein</fullName>
    </submittedName>
</protein>
<reference evidence="1 2" key="1">
    <citation type="journal article" date="2013" name="Genome Biol.">
        <title>The genome sequence of the most widely cultivated cacao type and its use to identify candidate genes regulating pod color.</title>
        <authorList>
            <person name="Motamayor J.C."/>
            <person name="Mockaitis K."/>
            <person name="Schmutz J."/>
            <person name="Haiminen N."/>
            <person name="Iii D.L."/>
            <person name="Cornejo O."/>
            <person name="Findley S.D."/>
            <person name="Zheng P."/>
            <person name="Utro F."/>
            <person name="Royaert S."/>
            <person name="Saski C."/>
            <person name="Jenkins J."/>
            <person name="Podicheti R."/>
            <person name="Zhao M."/>
            <person name="Scheffler B.E."/>
            <person name="Stack J.C."/>
            <person name="Feltus F.A."/>
            <person name="Mustiga G.M."/>
            <person name="Amores F."/>
            <person name="Phillips W."/>
            <person name="Marelli J.P."/>
            <person name="May G.D."/>
            <person name="Shapiro H."/>
            <person name="Ma J."/>
            <person name="Bustamante C.D."/>
            <person name="Schnell R.J."/>
            <person name="Main D."/>
            <person name="Gilbert D."/>
            <person name="Parida L."/>
            <person name="Kuhn D.N."/>
        </authorList>
    </citation>
    <scope>NUCLEOTIDE SEQUENCE [LARGE SCALE GENOMIC DNA]</scope>
    <source>
        <strain evidence="2">cv. Matina 1-6</strain>
    </source>
</reference>
<gene>
    <name evidence="1" type="ORF">TCM_031923</name>
</gene>
<keyword evidence="2" id="KW-1185">Reference proteome</keyword>
<dbReference type="EMBL" id="CM001885">
    <property type="protein sequence ID" value="EOY13368.1"/>
    <property type="molecule type" value="Genomic_DNA"/>
</dbReference>
<dbReference type="AlphaFoldDB" id="A0A061F8Z9"/>
<evidence type="ECO:0000313" key="2">
    <source>
        <dbReference type="Proteomes" id="UP000026915"/>
    </source>
</evidence>
<evidence type="ECO:0000313" key="1">
    <source>
        <dbReference type="EMBL" id="EOY13368.1"/>
    </source>
</evidence>
<dbReference type="Proteomes" id="UP000026915">
    <property type="component" value="Chromosome 7"/>
</dbReference>
<dbReference type="Gramene" id="EOY13368">
    <property type="protein sequence ID" value="EOY13368"/>
    <property type="gene ID" value="TCM_031923"/>
</dbReference>
<name>A0A061F8Z9_THECC</name>
<sequence>MVKKEETTVRGDSATKAAATKNKTNHITCFRITLNPIPQVAICTHFPRDCLPLIFIARDGNIAINVKGVVELD</sequence>
<dbReference type="HOGENOM" id="CLU_2709849_0_0_1"/>
<dbReference type="InParanoid" id="A0A061F8Z9"/>